<dbReference type="Gene3D" id="3.10.310.10">
    <property type="entry name" value="Diaminopimelate Epimerase, Chain A, domain 1"/>
    <property type="match status" value="2"/>
</dbReference>
<evidence type="ECO:0000256" key="3">
    <source>
        <dbReference type="PIRSR" id="PIRSR016184-1"/>
    </source>
</evidence>
<dbReference type="SUPFAM" id="SSF54506">
    <property type="entry name" value="Diaminopimelate epimerase-like"/>
    <property type="match status" value="1"/>
</dbReference>
<organism evidence="4 5">
    <name type="scientific">Branchiostoma floridae</name>
    <name type="common">Florida lancelet</name>
    <name type="synonym">Amphioxus</name>
    <dbReference type="NCBI Taxonomy" id="7739"/>
    <lineage>
        <taxon>Eukaryota</taxon>
        <taxon>Metazoa</taxon>
        <taxon>Chordata</taxon>
        <taxon>Cephalochordata</taxon>
        <taxon>Leptocardii</taxon>
        <taxon>Amphioxiformes</taxon>
        <taxon>Branchiostomatidae</taxon>
        <taxon>Branchiostoma</taxon>
    </lineage>
</organism>
<dbReference type="GeneID" id="118412067"/>
<name>A0A9J7KU13_BRAFL</name>
<evidence type="ECO:0000256" key="2">
    <source>
        <dbReference type="ARBA" id="ARBA00023235"/>
    </source>
</evidence>
<dbReference type="RefSeq" id="XP_035670569.1">
    <property type="nucleotide sequence ID" value="XM_035814676.1"/>
</dbReference>
<dbReference type="KEGG" id="bfo:118412067"/>
<gene>
    <name evidence="5" type="primary">LOC118412067</name>
</gene>
<dbReference type="NCBIfam" id="TIGR00654">
    <property type="entry name" value="PhzF_family"/>
    <property type="match status" value="1"/>
</dbReference>
<reference evidence="4" key="1">
    <citation type="journal article" date="2020" name="Nat. Ecol. Evol.">
        <title>Deeply conserved synteny resolves early events in vertebrate evolution.</title>
        <authorList>
            <person name="Simakov O."/>
            <person name="Marletaz F."/>
            <person name="Yue J.X."/>
            <person name="O'Connell B."/>
            <person name="Jenkins J."/>
            <person name="Brandt A."/>
            <person name="Calef R."/>
            <person name="Tung C.H."/>
            <person name="Huang T.K."/>
            <person name="Schmutz J."/>
            <person name="Satoh N."/>
            <person name="Yu J.K."/>
            <person name="Putnam N.H."/>
            <person name="Green R.E."/>
            <person name="Rokhsar D.S."/>
        </authorList>
    </citation>
    <scope>NUCLEOTIDE SEQUENCE [LARGE SCALE GENOMIC DNA]</scope>
    <source>
        <strain evidence="4">S238N-H82</strain>
    </source>
</reference>
<feature type="active site" evidence="3">
    <location>
        <position position="70"/>
    </location>
</feature>
<dbReference type="OrthoDB" id="75169at2759"/>
<dbReference type="Proteomes" id="UP000001554">
    <property type="component" value="Chromosome 3"/>
</dbReference>
<keyword evidence="4" id="KW-1185">Reference proteome</keyword>
<comment type="similarity">
    <text evidence="1">Belongs to the PhzF family.</text>
</comment>
<dbReference type="PANTHER" id="PTHR13774">
    <property type="entry name" value="PHENAZINE BIOSYNTHESIS PROTEIN"/>
    <property type="match status" value="1"/>
</dbReference>
<evidence type="ECO:0000313" key="5">
    <source>
        <dbReference type="RefSeq" id="XP_035670569.1"/>
    </source>
</evidence>
<proteinExistence type="inferred from homology"/>
<dbReference type="GO" id="GO:0016853">
    <property type="term" value="F:isomerase activity"/>
    <property type="evidence" value="ECO:0000318"/>
    <property type="project" value="GO_Central"/>
</dbReference>
<dbReference type="InterPro" id="IPR003719">
    <property type="entry name" value="Phenazine_PhzF-like"/>
</dbReference>
<sequence>MECPVVVHEGQKLNKMAAIGQKWVPLYQVDAFTDQPFGGNAAAVCLLGDEPQELTDDHLQKIAAEMNQSETAFICKLSPQDDFISSSVFRLRWFTPVSEMLLCGHATLASAGALFYVIKNPSSQLTFQTLSGDLFARREGDFISLDLPENKSQPQDGGKYKDLIKATIGSFPVQEVRFCSSVGGDLLIRIPDSITREQFEKMTPDIQGMMAAHQEEIRGVIVTLKGSLENGCVDDEGVQYDFVSRFFDPWSGLPEDPVTGSAHTVLASYWAKELGKTEFYARQCSQRGGVLRVRLRGDGRVDVKGQAVVVTTGKIRI</sequence>
<dbReference type="AlphaFoldDB" id="A0A9J7KU13"/>
<reference evidence="5" key="2">
    <citation type="submission" date="2025-08" db="UniProtKB">
        <authorList>
            <consortium name="RefSeq"/>
        </authorList>
    </citation>
    <scope>IDENTIFICATION</scope>
    <source>
        <strain evidence="5">S238N-H82</strain>
        <tissue evidence="5">Testes</tissue>
    </source>
</reference>
<keyword evidence="2" id="KW-0413">Isomerase</keyword>
<dbReference type="PIRSF" id="PIRSF016184">
    <property type="entry name" value="PhzC_PhzF"/>
    <property type="match status" value="1"/>
</dbReference>
<accession>A0A9J7KU13</accession>
<evidence type="ECO:0000313" key="4">
    <source>
        <dbReference type="Proteomes" id="UP000001554"/>
    </source>
</evidence>
<dbReference type="GO" id="GO:0005737">
    <property type="term" value="C:cytoplasm"/>
    <property type="evidence" value="ECO:0000318"/>
    <property type="project" value="GO_Central"/>
</dbReference>
<protein>
    <submittedName>
        <fullName evidence="5">Phenazine biosynthesis-like domain-containing protein 1 isoform X1</fullName>
    </submittedName>
</protein>
<dbReference type="PANTHER" id="PTHR13774:SF17">
    <property type="entry name" value="PHENAZINE BIOSYNTHESIS-LIKE DOMAIN-CONTAINING PROTEIN"/>
    <property type="match status" value="1"/>
</dbReference>
<dbReference type="Pfam" id="PF02567">
    <property type="entry name" value="PhzC-PhzF"/>
    <property type="match status" value="1"/>
</dbReference>
<evidence type="ECO:0000256" key="1">
    <source>
        <dbReference type="ARBA" id="ARBA00008270"/>
    </source>
</evidence>